<sequence>MHVVILRDSGKIASGDTNEASLIGGVQSVDDVWRSRWFFSNRPPQRASSSVTWRECHPQADRFRGVPHLGVRFGDRGGVHSGGGQHSLLRRGSHSLVQLAPPVHAPFPFRAM</sequence>
<organism evidence="1 2">
    <name type="scientific">Colletotrichum musicola</name>
    <dbReference type="NCBI Taxonomy" id="2175873"/>
    <lineage>
        <taxon>Eukaryota</taxon>
        <taxon>Fungi</taxon>
        <taxon>Dikarya</taxon>
        <taxon>Ascomycota</taxon>
        <taxon>Pezizomycotina</taxon>
        <taxon>Sordariomycetes</taxon>
        <taxon>Hypocreomycetidae</taxon>
        <taxon>Glomerellales</taxon>
        <taxon>Glomerellaceae</taxon>
        <taxon>Colletotrichum</taxon>
        <taxon>Colletotrichum orchidearum species complex</taxon>
    </lineage>
</organism>
<evidence type="ECO:0000313" key="2">
    <source>
        <dbReference type="Proteomes" id="UP000639643"/>
    </source>
</evidence>
<evidence type="ECO:0000313" key="1">
    <source>
        <dbReference type="EMBL" id="KAF6835415.1"/>
    </source>
</evidence>
<protein>
    <submittedName>
        <fullName evidence="1">Uncharacterized protein</fullName>
    </submittedName>
</protein>
<proteinExistence type="predicted"/>
<name>A0A8H6NJZ6_9PEZI</name>
<keyword evidence="2" id="KW-1185">Reference proteome</keyword>
<gene>
    <name evidence="1" type="ORF">CMUS01_05789</name>
</gene>
<dbReference type="AlphaFoldDB" id="A0A8H6NJZ6"/>
<accession>A0A8H6NJZ6</accession>
<dbReference type="EMBL" id="WIGM01000177">
    <property type="protein sequence ID" value="KAF6835415.1"/>
    <property type="molecule type" value="Genomic_DNA"/>
</dbReference>
<comment type="caution">
    <text evidence="1">The sequence shown here is derived from an EMBL/GenBank/DDBJ whole genome shotgun (WGS) entry which is preliminary data.</text>
</comment>
<dbReference type="Proteomes" id="UP000639643">
    <property type="component" value="Unassembled WGS sequence"/>
</dbReference>
<reference evidence="1" key="1">
    <citation type="journal article" date="2020" name="Phytopathology">
        <title>Genome Sequence Resources of Colletotrichum truncatum, C. plurivorum, C. musicola, and C. sojae: Four Species Pathogenic to Soybean (Glycine max).</title>
        <authorList>
            <person name="Rogerio F."/>
            <person name="Boufleur T.R."/>
            <person name="Ciampi-Guillardi M."/>
            <person name="Sukno S.A."/>
            <person name="Thon M.R."/>
            <person name="Massola Junior N.S."/>
            <person name="Baroncelli R."/>
        </authorList>
    </citation>
    <scope>NUCLEOTIDE SEQUENCE</scope>
    <source>
        <strain evidence="1">LFN0074</strain>
    </source>
</reference>